<organism evidence="1">
    <name type="scientific">uncultured Caudovirales phage</name>
    <dbReference type="NCBI Taxonomy" id="2100421"/>
    <lineage>
        <taxon>Viruses</taxon>
        <taxon>Duplodnaviria</taxon>
        <taxon>Heunggongvirae</taxon>
        <taxon>Uroviricota</taxon>
        <taxon>Caudoviricetes</taxon>
        <taxon>Peduoviridae</taxon>
        <taxon>Maltschvirus</taxon>
        <taxon>Maltschvirus maltsch</taxon>
    </lineage>
</organism>
<gene>
    <name evidence="1" type="ORF">UFOVP972_323</name>
</gene>
<reference evidence="1" key="1">
    <citation type="submission" date="2020-05" db="EMBL/GenBank/DDBJ databases">
        <authorList>
            <person name="Chiriac C."/>
            <person name="Salcher M."/>
            <person name="Ghai R."/>
            <person name="Kavagutti S V."/>
        </authorList>
    </citation>
    <scope>NUCLEOTIDE SEQUENCE</scope>
</reference>
<proteinExistence type="predicted"/>
<dbReference type="EMBL" id="LR796923">
    <property type="protein sequence ID" value="CAB4175703.1"/>
    <property type="molecule type" value="Genomic_DNA"/>
</dbReference>
<protein>
    <submittedName>
        <fullName evidence="1">Uncharacterized protein</fullName>
    </submittedName>
</protein>
<name>A0A6J5PV74_9CAUD</name>
<sequence>MGTNYYRIPTHAELLERKKKLQERVESLDVSPGTIERGFCTLENSESTWEYHSPWSEFIEDTSIHLGKRSMGWRFCWNFNSDKYYKNKEELLTFIRSGRVVDEYGAEQEVEEFIQMALSWGEPNGFLYNQDYLDHMKKEGYHRDHTYDTSKYFDLIVDGLRVSSSTNFS</sequence>
<evidence type="ECO:0000313" key="1">
    <source>
        <dbReference type="EMBL" id="CAB4175703.1"/>
    </source>
</evidence>
<accession>A0A6J5PV74</accession>